<dbReference type="EMBL" id="CP012752">
    <property type="protein sequence ID" value="ALG15089.1"/>
    <property type="molecule type" value="Genomic_DNA"/>
</dbReference>
<sequence>MKGEREFFRTDDIPWQQSVQDGVSERVLSRDEHDPKILTRLAHWAPGLDTSPSGVITHDYVEEVYIVHGSLHDITLDRTFRAGDFACRPPGMPHGPYRTEDGCVMLETRYRPS</sequence>
<keyword evidence="3" id="KW-1185">Reference proteome</keyword>
<reference evidence="2 3" key="1">
    <citation type="submission" date="2015-07" db="EMBL/GenBank/DDBJ databases">
        <title>Genome sequencing of Kibdelosporangium phytohabitans.</title>
        <authorList>
            <person name="Qin S."/>
            <person name="Xing K."/>
        </authorList>
    </citation>
    <scope>NUCLEOTIDE SEQUENCE [LARGE SCALE GENOMIC DNA]</scope>
    <source>
        <strain evidence="2 3">KLBMP1111</strain>
    </source>
</reference>
<dbReference type="Pfam" id="PF12973">
    <property type="entry name" value="Cupin_7"/>
    <property type="match status" value="1"/>
</dbReference>
<dbReference type="InterPro" id="IPR011051">
    <property type="entry name" value="RmlC_Cupin_sf"/>
</dbReference>
<dbReference type="KEGG" id="kphy:AOZ06_26805"/>
<name>A0A0N9IF39_9PSEU</name>
<feature type="domain" description="ChrR-like cupin" evidence="1">
    <location>
        <begin position="5"/>
        <end position="106"/>
    </location>
</feature>
<dbReference type="STRING" id="860235.AOZ06_26805"/>
<dbReference type="InterPro" id="IPR014710">
    <property type="entry name" value="RmlC-like_jellyroll"/>
</dbReference>
<dbReference type="RefSeq" id="WP_054296943.1">
    <property type="nucleotide sequence ID" value="NZ_CP012752.1"/>
</dbReference>
<dbReference type="OrthoDB" id="9793147at2"/>
<organism evidence="2 3">
    <name type="scientific">Kibdelosporangium phytohabitans</name>
    <dbReference type="NCBI Taxonomy" id="860235"/>
    <lineage>
        <taxon>Bacteria</taxon>
        <taxon>Bacillati</taxon>
        <taxon>Actinomycetota</taxon>
        <taxon>Actinomycetes</taxon>
        <taxon>Pseudonocardiales</taxon>
        <taxon>Pseudonocardiaceae</taxon>
        <taxon>Kibdelosporangium</taxon>
    </lineage>
</organism>
<dbReference type="SUPFAM" id="SSF51182">
    <property type="entry name" value="RmlC-like cupins"/>
    <property type="match status" value="1"/>
</dbReference>
<accession>A0A0N9IF39</accession>
<gene>
    <name evidence="2" type="ORF">AOZ06_26805</name>
</gene>
<protein>
    <submittedName>
        <fullName evidence="2">Cupin</fullName>
    </submittedName>
</protein>
<dbReference type="InterPro" id="IPR025979">
    <property type="entry name" value="ChrR-like_cupin_dom"/>
</dbReference>
<dbReference type="Proteomes" id="UP000063699">
    <property type="component" value="Chromosome"/>
</dbReference>
<dbReference type="Gene3D" id="2.60.120.10">
    <property type="entry name" value="Jelly Rolls"/>
    <property type="match status" value="1"/>
</dbReference>
<evidence type="ECO:0000313" key="3">
    <source>
        <dbReference type="Proteomes" id="UP000063699"/>
    </source>
</evidence>
<evidence type="ECO:0000259" key="1">
    <source>
        <dbReference type="Pfam" id="PF12973"/>
    </source>
</evidence>
<dbReference type="AlphaFoldDB" id="A0A0N9IF39"/>
<proteinExistence type="predicted"/>
<evidence type="ECO:0000313" key="2">
    <source>
        <dbReference type="EMBL" id="ALG15089.1"/>
    </source>
</evidence>